<sequence length="294" mass="34637">MKETLLVNRVKPYSEIIELTPWDFCDNSLLPRAIVRHCCDVHQRHLGHYYWNIFNRIQDKKVTYEIPLINFTILNKDLNFLDERRLIFETRAWTINNRSMLQIKIDIYKSVYPFDVIATCSCLGAECVHNDPNDWVLGEFTDTPQIIKELADILPEAEESIVENTQSIINLLESEGEWIGNVTTKHTMVEDYCEYGYMAAFMNYLTPLIGIARRELIKELGLQGKVIIPDELSTKKNYKNWKLWLSIKKAFFLEDEIEINSSYMSVNGKHYLKHELYLKRPKILKQIILEEYSC</sequence>
<organism evidence="1 2">
    <name type="scientific">Methylomusa anaerophila</name>
    <dbReference type="NCBI Taxonomy" id="1930071"/>
    <lineage>
        <taxon>Bacteria</taxon>
        <taxon>Bacillati</taxon>
        <taxon>Bacillota</taxon>
        <taxon>Negativicutes</taxon>
        <taxon>Selenomonadales</taxon>
        <taxon>Sporomusaceae</taxon>
        <taxon>Methylomusa</taxon>
    </lineage>
</organism>
<evidence type="ECO:0000313" key="2">
    <source>
        <dbReference type="Proteomes" id="UP000276437"/>
    </source>
</evidence>
<dbReference type="Proteomes" id="UP000276437">
    <property type="component" value="Chromosome"/>
</dbReference>
<dbReference type="KEGG" id="mana:MAMMFC1_04133"/>
<name>A0A348AQR8_9FIRM</name>
<dbReference type="RefSeq" id="WP_126310241.1">
    <property type="nucleotide sequence ID" value="NZ_AP018449.1"/>
</dbReference>
<proteinExistence type="predicted"/>
<dbReference type="AlphaFoldDB" id="A0A348AQR8"/>
<reference evidence="1 2" key="1">
    <citation type="journal article" date="2018" name="Int. J. Syst. Evol. Microbiol.">
        <title>Methylomusa anaerophila gen. nov., sp. nov., an anaerobic methanol-utilizing bacterium isolated from a microbial fuel cell.</title>
        <authorList>
            <person name="Amano N."/>
            <person name="Yamamuro A."/>
            <person name="Miyahara M."/>
            <person name="Kouzuma A."/>
            <person name="Abe T."/>
            <person name="Watanabe K."/>
        </authorList>
    </citation>
    <scope>NUCLEOTIDE SEQUENCE [LARGE SCALE GENOMIC DNA]</scope>
    <source>
        <strain evidence="1 2">MMFC1</strain>
    </source>
</reference>
<gene>
    <name evidence="1" type="ORF">MAMMFC1_04133</name>
</gene>
<dbReference type="EMBL" id="AP018449">
    <property type="protein sequence ID" value="BBB93416.1"/>
    <property type="molecule type" value="Genomic_DNA"/>
</dbReference>
<evidence type="ECO:0000313" key="1">
    <source>
        <dbReference type="EMBL" id="BBB93416.1"/>
    </source>
</evidence>
<protein>
    <submittedName>
        <fullName evidence="1">Uncharacterized protein</fullName>
    </submittedName>
</protein>
<keyword evidence="2" id="KW-1185">Reference proteome</keyword>
<accession>A0A348AQR8</accession>